<sequence length="96" mass="11118">MSPLEPAVRLMCRPFWDPYMLILTRTRQPKRLCGIYRTNLSRQVVSVSTRQPAPLGQTAAEEQRKTGSVCLTDVLFSCVLRVEDEEDEEEEEEEEE</sequence>
<reference evidence="1 2" key="1">
    <citation type="submission" date="2019-03" db="EMBL/GenBank/DDBJ databases">
        <title>First draft genome of Liparis tanakae, snailfish: a comprehensive survey of snailfish specific genes.</title>
        <authorList>
            <person name="Kim W."/>
            <person name="Song I."/>
            <person name="Jeong J.-H."/>
            <person name="Kim D."/>
            <person name="Kim S."/>
            <person name="Ryu S."/>
            <person name="Song J.Y."/>
            <person name="Lee S.K."/>
        </authorList>
    </citation>
    <scope>NUCLEOTIDE SEQUENCE [LARGE SCALE GENOMIC DNA]</scope>
    <source>
        <tissue evidence="1">Muscle</tissue>
    </source>
</reference>
<evidence type="ECO:0000313" key="2">
    <source>
        <dbReference type="Proteomes" id="UP000314294"/>
    </source>
</evidence>
<name>A0A4Z2IFT5_9TELE</name>
<comment type="caution">
    <text evidence="1">The sequence shown here is derived from an EMBL/GenBank/DDBJ whole genome shotgun (WGS) entry which is preliminary data.</text>
</comment>
<evidence type="ECO:0000313" key="1">
    <source>
        <dbReference type="EMBL" id="TNN76909.1"/>
    </source>
</evidence>
<protein>
    <submittedName>
        <fullName evidence="1">Uncharacterized protein</fullName>
    </submittedName>
</protein>
<dbReference type="Proteomes" id="UP000314294">
    <property type="component" value="Unassembled WGS sequence"/>
</dbReference>
<dbReference type="AlphaFoldDB" id="A0A4Z2IFT5"/>
<proteinExistence type="predicted"/>
<organism evidence="1 2">
    <name type="scientific">Liparis tanakae</name>
    <name type="common">Tanaka's snailfish</name>
    <dbReference type="NCBI Taxonomy" id="230148"/>
    <lineage>
        <taxon>Eukaryota</taxon>
        <taxon>Metazoa</taxon>
        <taxon>Chordata</taxon>
        <taxon>Craniata</taxon>
        <taxon>Vertebrata</taxon>
        <taxon>Euteleostomi</taxon>
        <taxon>Actinopterygii</taxon>
        <taxon>Neopterygii</taxon>
        <taxon>Teleostei</taxon>
        <taxon>Neoteleostei</taxon>
        <taxon>Acanthomorphata</taxon>
        <taxon>Eupercaria</taxon>
        <taxon>Perciformes</taxon>
        <taxon>Cottioidei</taxon>
        <taxon>Cottales</taxon>
        <taxon>Liparidae</taxon>
        <taxon>Liparis</taxon>
    </lineage>
</organism>
<dbReference type="EMBL" id="SRLO01000089">
    <property type="protein sequence ID" value="TNN76909.1"/>
    <property type="molecule type" value="Genomic_DNA"/>
</dbReference>
<accession>A0A4Z2IFT5</accession>
<keyword evidence="2" id="KW-1185">Reference proteome</keyword>
<gene>
    <name evidence="1" type="ORF">EYF80_012962</name>
</gene>